<proteinExistence type="predicted"/>
<organism evidence="1">
    <name type="scientific">Rhizophora mucronata</name>
    <name type="common">Asiatic mangrove</name>
    <dbReference type="NCBI Taxonomy" id="61149"/>
    <lineage>
        <taxon>Eukaryota</taxon>
        <taxon>Viridiplantae</taxon>
        <taxon>Streptophyta</taxon>
        <taxon>Embryophyta</taxon>
        <taxon>Tracheophyta</taxon>
        <taxon>Spermatophyta</taxon>
        <taxon>Magnoliopsida</taxon>
        <taxon>eudicotyledons</taxon>
        <taxon>Gunneridae</taxon>
        <taxon>Pentapetalae</taxon>
        <taxon>rosids</taxon>
        <taxon>fabids</taxon>
        <taxon>Malpighiales</taxon>
        <taxon>Rhizophoraceae</taxon>
        <taxon>Rhizophora</taxon>
    </lineage>
</organism>
<reference evidence="1" key="1">
    <citation type="submission" date="2018-02" db="EMBL/GenBank/DDBJ databases">
        <title>Rhizophora mucronata_Transcriptome.</title>
        <authorList>
            <person name="Meera S.P."/>
            <person name="Sreeshan A."/>
            <person name="Augustine A."/>
        </authorList>
    </citation>
    <scope>NUCLEOTIDE SEQUENCE</scope>
    <source>
        <tissue evidence="1">Leaf</tissue>
    </source>
</reference>
<sequence>MTATCAVGLHQIASGRHRQVMYALHHLTGLAVESANQWKKLNMFMRNAVKGMELCGVLYFKSICWENNHDEVNNLSSTRFWEALESKKVKIACACNAKFAGNNILRPLGSRCKIVRARPRLYRSLCIHQFETIVSVVQVRSVVQDVFSWVVCILDCIFR</sequence>
<dbReference type="EMBL" id="GGEC01021410">
    <property type="protein sequence ID" value="MBX01894.1"/>
    <property type="molecule type" value="Transcribed_RNA"/>
</dbReference>
<protein>
    <submittedName>
        <fullName evidence="1">Uncharacterized protein MANES_02G158400</fullName>
    </submittedName>
</protein>
<name>A0A2P2K813_RHIMU</name>
<accession>A0A2P2K813</accession>
<dbReference type="AlphaFoldDB" id="A0A2P2K813"/>
<evidence type="ECO:0000313" key="1">
    <source>
        <dbReference type="EMBL" id="MBX01894.1"/>
    </source>
</evidence>